<keyword evidence="3" id="KW-1185">Reference proteome</keyword>
<name>A0AAV4X0V9_CAEEX</name>
<feature type="transmembrane region" description="Helical" evidence="1">
    <location>
        <begin position="92"/>
        <end position="113"/>
    </location>
</feature>
<reference evidence="2 3" key="1">
    <citation type="submission" date="2021-06" db="EMBL/GenBank/DDBJ databases">
        <title>Caerostris extrusa draft genome.</title>
        <authorList>
            <person name="Kono N."/>
            <person name="Arakawa K."/>
        </authorList>
    </citation>
    <scope>NUCLEOTIDE SEQUENCE [LARGE SCALE GENOMIC DNA]</scope>
</reference>
<accession>A0AAV4X0V9</accession>
<dbReference type="EMBL" id="BPLR01017050">
    <property type="protein sequence ID" value="GIY88322.1"/>
    <property type="molecule type" value="Genomic_DNA"/>
</dbReference>
<keyword evidence="1" id="KW-0472">Membrane</keyword>
<keyword evidence="1" id="KW-0812">Transmembrane</keyword>
<gene>
    <name evidence="2" type="ORF">CEXT_219101</name>
</gene>
<protein>
    <submittedName>
        <fullName evidence="2">Uncharacterized protein</fullName>
    </submittedName>
</protein>
<sequence>MAWISRITATGDTEASPHDSALVFPFRRLINRFPLELERHRDRHWKAAKKAAEELNATQPHSLATRKMLFRFTHKKMLKIVSCRLWNNKCGILSKCGGFFSFLFFLSFCWQMFKACKDVTVKNVIK</sequence>
<evidence type="ECO:0000313" key="2">
    <source>
        <dbReference type="EMBL" id="GIY88322.1"/>
    </source>
</evidence>
<proteinExistence type="predicted"/>
<dbReference type="AlphaFoldDB" id="A0AAV4X0V9"/>
<keyword evidence="1" id="KW-1133">Transmembrane helix</keyword>
<evidence type="ECO:0000313" key="3">
    <source>
        <dbReference type="Proteomes" id="UP001054945"/>
    </source>
</evidence>
<dbReference type="Proteomes" id="UP001054945">
    <property type="component" value="Unassembled WGS sequence"/>
</dbReference>
<comment type="caution">
    <text evidence="2">The sequence shown here is derived from an EMBL/GenBank/DDBJ whole genome shotgun (WGS) entry which is preliminary data.</text>
</comment>
<organism evidence="2 3">
    <name type="scientific">Caerostris extrusa</name>
    <name type="common">Bark spider</name>
    <name type="synonym">Caerostris bankana</name>
    <dbReference type="NCBI Taxonomy" id="172846"/>
    <lineage>
        <taxon>Eukaryota</taxon>
        <taxon>Metazoa</taxon>
        <taxon>Ecdysozoa</taxon>
        <taxon>Arthropoda</taxon>
        <taxon>Chelicerata</taxon>
        <taxon>Arachnida</taxon>
        <taxon>Araneae</taxon>
        <taxon>Araneomorphae</taxon>
        <taxon>Entelegynae</taxon>
        <taxon>Araneoidea</taxon>
        <taxon>Araneidae</taxon>
        <taxon>Caerostris</taxon>
    </lineage>
</organism>
<evidence type="ECO:0000256" key="1">
    <source>
        <dbReference type="SAM" id="Phobius"/>
    </source>
</evidence>